<feature type="binding site" evidence="10">
    <location>
        <position position="600"/>
    </location>
    <ligand>
        <name>ATP</name>
        <dbReference type="ChEBI" id="CHEBI:30616"/>
    </ligand>
</feature>
<evidence type="ECO:0000256" key="4">
    <source>
        <dbReference type="ARBA" id="ARBA00022598"/>
    </source>
</evidence>
<keyword evidence="5 10" id="KW-0547">Nucleotide-binding</keyword>
<dbReference type="FunFam" id="3.40.50.620:FF:000032">
    <property type="entry name" value="Valine--tRNA ligase"/>
    <property type="match status" value="1"/>
</dbReference>
<dbReference type="InterPro" id="IPR037118">
    <property type="entry name" value="Val-tRNA_synth_C_sf"/>
</dbReference>
<evidence type="ECO:0000256" key="3">
    <source>
        <dbReference type="ARBA" id="ARBA00022490"/>
    </source>
</evidence>
<dbReference type="GO" id="GO:0006438">
    <property type="term" value="P:valyl-tRNA aminoacylation"/>
    <property type="evidence" value="ECO:0007669"/>
    <property type="project" value="UniProtKB-UniRule"/>
</dbReference>
<dbReference type="Pfam" id="PF00133">
    <property type="entry name" value="tRNA-synt_1"/>
    <property type="match status" value="1"/>
</dbReference>
<dbReference type="GO" id="GO:0004832">
    <property type="term" value="F:valine-tRNA ligase activity"/>
    <property type="evidence" value="ECO:0007669"/>
    <property type="project" value="UniProtKB-UniRule"/>
</dbReference>
<evidence type="ECO:0000313" key="15">
    <source>
        <dbReference type="EMBL" id="TXC74045.1"/>
    </source>
</evidence>
<keyword evidence="7 10" id="KW-0648">Protein biosynthesis</keyword>
<dbReference type="OrthoDB" id="9810365at2"/>
<evidence type="ECO:0000256" key="5">
    <source>
        <dbReference type="ARBA" id="ARBA00022741"/>
    </source>
</evidence>
<dbReference type="GO" id="GO:0002161">
    <property type="term" value="F:aminoacyl-tRNA deacylase activity"/>
    <property type="evidence" value="ECO:0007669"/>
    <property type="project" value="InterPro"/>
</dbReference>
<dbReference type="InterPro" id="IPR019499">
    <property type="entry name" value="Val-tRNA_synth_tRNA-bd"/>
</dbReference>
<dbReference type="GO" id="GO:0005524">
    <property type="term" value="F:ATP binding"/>
    <property type="evidence" value="ECO:0007669"/>
    <property type="project" value="UniProtKB-UniRule"/>
</dbReference>
<evidence type="ECO:0000256" key="8">
    <source>
        <dbReference type="ARBA" id="ARBA00023146"/>
    </source>
</evidence>
<evidence type="ECO:0000256" key="7">
    <source>
        <dbReference type="ARBA" id="ARBA00022917"/>
    </source>
</evidence>
<gene>
    <name evidence="10" type="primary">valS</name>
    <name evidence="15" type="ORF">FSZ31_04810</name>
</gene>
<feature type="short sequence motif" description="'KMSKS' region" evidence="10">
    <location>
        <begin position="597"/>
        <end position="601"/>
    </location>
</feature>
<dbReference type="SUPFAM" id="SSF50677">
    <property type="entry name" value="ValRS/IleRS/LeuRS editing domain"/>
    <property type="match status" value="1"/>
</dbReference>
<dbReference type="InterPro" id="IPR013155">
    <property type="entry name" value="M/V/L/I-tRNA-synth_anticd-bd"/>
</dbReference>
<evidence type="ECO:0000313" key="16">
    <source>
        <dbReference type="Proteomes" id="UP000321129"/>
    </source>
</evidence>
<dbReference type="Gene3D" id="3.40.50.620">
    <property type="entry name" value="HUPs"/>
    <property type="match status" value="2"/>
</dbReference>
<reference evidence="15 16" key="1">
    <citation type="submission" date="2019-08" db="EMBL/GenBank/DDBJ databases">
        <title>Sphingorhabdus soil sp. nov., isolated from arctic soil.</title>
        <authorList>
            <person name="Liu Y."/>
        </authorList>
    </citation>
    <scope>NUCLEOTIDE SEQUENCE [LARGE SCALE GENOMIC DNA]</scope>
    <source>
        <strain evidence="15 16">D-2Q-5-6</strain>
    </source>
</reference>
<dbReference type="InterPro" id="IPR033705">
    <property type="entry name" value="Anticodon_Ia_Val"/>
</dbReference>
<evidence type="ECO:0000256" key="2">
    <source>
        <dbReference type="ARBA" id="ARBA00011245"/>
    </source>
</evidence>
<dbReference type="InterPro" id="IPR010978">
    <property type="entry name" value="tRNA-bd_arm"/>
</dbReference>
<dbReference type="Proteomes" id="UP000321129">
    <property type="component" value="Unassembled WGS sequence"/>
</dbReference>
<dbReference type="InterPro" id="IPR002300">
    <property type="entry name" value="aa-tRNA-synth_Ia"/>
</dbReference>
<dbReference type="Pfam" id="PF10458">
    <property type="entry name" value="Val_tRNA-synt_C"/>
    <property type="match status" value="1"/>
</dbReference>
<feature type="domain" description="Valyl-tRNA synthetase tRNA-binding arm" evidence="14">
    <location>
        <begin position="908"/>
        <end position="973"/>
    </location>
</feature>
<evidence type="ECO:0000256" key="1">
    <source>
        <dbReference type="ARBA" id="ARBA00004496"/>
    </source>
</evidence>
<evidence type="ECO:0000256" key="10">
    <source>
        <dbReference type="HAMAP-Rule" id="MF_02004"/>
    </source>
</evidence>
<comment type="catalytic activity">
    <reaction evidence="9 10">
        <text>tRNA(Val) + L-valine + ATP = L-valyl-tRNA(Val) + AMP + diphosphate</text>
        <dbReference type="Rhea" id="RHEA:10704"/>
        <dbReference type="Rhea" id="RHEA-COMP:9672"/>
        <dbReference type="Rhea" id="RHEA-COMP:9708"/>
        <dbReference type="ChEBI" id="CHEBI:30616"/>
        <dbReference type="ChEBI" id="CHEBI:33019"/>
        <dbReference type="ChEBI" id="CHEBI:57762"/>
        <dbReference type="ChEBI" id="CHEBI:78442"/>
        <dbReference type="ChEBI" id="CHEBI:78537"/>
        <dbReference type="ChEBI" id="CHEBI:456215"/>
        <dbReference type="EC" id="6.1.1.9"/>
    </reaction>
</comment>
<feature type="region of interest" description="Disordered" evidence="11">
    <location>
        <begin position="732"/>
        <end position="751"/>
    </location>
</feature>
<keyword evidence="4 10" id="KW-0436">Ligase</keyword>
<dbReference type="Gene3D" id="1.10.730.10">
    <property type="entry name" value="Isoleucyl-tRNA Synthetase, Domain 1"/>
    <property type="match status" value="1"/>
</dbReference>
<keyword evidence="3 10" id="KW-0963">Cytoplasm</keyword>
<name>A0A5C6UTJ6_9SPHN</name>
<sequence length="973" mass="108688">MDDAPQQSLPKTFDPAAIEARWYAHWEENGSFRPDRPDAEPFTIVNPPPNVTGSLHIGHALDNTLQDILVRYERLRGKDALWVVGTDHAGIATQMVVERQMAQHQQKRTDFTREEFVAKVWEWKHESGGTITQQLRRLGCSMDWSREQFTMDPHFTAAVTKVFVDLHAKGLIYRDKRLVNWDPGLKTAISDLEVETRETKGHFWHFQYPLADGSGSINVATTRPETMLADMAVAVHPDDERYRDWVGKTVRLPITGREIPIVADEHADPELGSGAVKITPGHDFNDFEVGKRAGIAAGDMLNMLDGDANVVQTSDGLIPEAYLGLSREDARTKVVAQMKAEGFLVAHIDKDGAQHDAEPRTIQTPYGDRSGQVIEPWLTDQWYVDAETLAKPAIEAVKSGAVEIVPKSWEKTFYHWMENIQPWCISRQLWWGHRIPAWYGLQKRDGSFYGNVFDSMENHVFVAADDNDLSEQLAEYYGAGTEPVFVDSWDEFRKWNTKFATDIEFQNTNKSKIVLVHDPDVLDTWFSSALWPFATLGWPEQTDLVQRHYPNDVLISGFDILFFWDARMLMQGIELTGTPPWKTLYLHGLVRAADGQKMSKSKGNTVDPLGLIDQYGADALRFFMAAMESQGRDIKMDDARLAGYRNFATKLWNAARFCEFNGIGSSTDIAAPAATLAVNKWIIGEVAQTATRIETALAAYRFDDAANAIYHFTWDRFCDWYLELIKPVLSSPTPSAHPEPVEGSAESGDRGFDKLSLSAEQEETKAVAGWAFDQILVMLHPFMPFITEELWHAMAKGENGRDHYDLITAKWVAPDASVDGAASAEIDWLIALTREIRSAKTELGLAPGAKLTAHFPASLRARVETSRQALSRVARLETISFDPAPEGASIQLVVEGETIGIPLEGVIDLAAERDRLTKALAAATKDRDGLAGRLANASFVERAKPEAVDKARADHAEKSAEAERLQAALDRLG</sequence>
<comment type="subunit">
    <text evidence="2 10">Monomer.</text>
</comment>
<keyword evidence="10" id="KW-0175">Coiled coil</keyword>
<dbReference type="PRINTS" id="PR00986">
    <property type="entry name" value="TRNASYNTHVAL"/>
</dbReference>
<feature type="domain" description="Methionyl/Valyl/Leucyl/Isoleucyl-tRNA synthetase anticodon-binding" evidence="13">
    <location>
        <begin position="679"/>
        <end position="852"/>
    </location>
</feature>
<comment type="domain">
    <text evidence="10">ValRS has two distinct active sites: one for aminoacylation and one for editing. The misactivated threonine is translocated from the active site to the editing site.</text>
</comment>
<comment type="function">
    <text evidence="10">Catalyzes the attachment of valine to tRNA(Val). As ValRS can inadvertently accommodate and process structurally similar amino acids such as threonine, to avoid such errors, it has a 'posttransfer' editing activity that hydrolyzes mischarged Thr-tRNA(Val) in a tRNA-dependent manner.</text>
</comment>
<comment type="domain">
    <text evidence="10">The C-terminal coiled-coil domain is crucial for aminoacylation activity.</text>
</comment>
<dbReference type="SUPFAM" id="SSF52374">
    <property type="entry name" value="Nucleotidylyl transferase"/>
    <property type="match status" value="1"/>
</dbReference>
<dbReference type="InterPro" id="IPR002303">
    <property type="entry name" value="Valyl-tRNA_ligase"/>
</dbReference>
<evidence type="ECO:0000256" key="11">
    <source>
        <dbReference type="SAM" id="MobiDB-lite"/>
    </source>
</evidence>
<evidence type="ECO:0000259" key="13">
    <source>
        <dbReference type="Pfam" id="PF08264"/>
    </source>
</evidence>
<dbReference type="GO" id="GO:0005829">
    <property type="term" value="C:cytosol"/>
    <property type="evidence" value="ECO:0007669"/>
    <property type="project" value="TreeGrafter"/>
</dbReference>
<dbReference type="RefSeq" id="WP_147121882.1">
    <property type="nucleotide sequence ID" value="NZ_VOPY01000001.1"/>
</dbReference>
<protein>
    <recommendedName>
        <fullName evidence="10">Valine--tRNA ligase</fullName>
        <ecNumber evidence="10">6.1.1.9</ecNumber>
    </recommendedName>
    <alternativeName>
        <fullName evidence="10">Valyl-tRNA synthetase</fullName>
        <shortName evidence="10">ValRS</shortName>
    </alternativeName>
</protein>
<feature type="domain" description="Aminoacyl-tRNA synthetase class Ia" evidence="12">
    <location>
        <begin position="22"/>
        <end position="637"/>
    </location>
</feature>
<dbReference type="InterPro" id="IPR009080">
    <property type="entry name" value="tRNAsynth_Ia_anticodon-bd"/>
</dbReference>
<dbReference type="PANTHER" id="PTHR11946:SF93">
    <property type="entry name" value="VALINE--TRNA LIGASE, CHLOROPLASTIC_MITOCHONDRIAL 2"/>
    <property type="match status" value="1"/>
</dbReference>
<dbReference type="HAMAP" id="MF_02004">
    <property type="entry name" value="Val_tRNA_synth_type1"/>
    <property type="match status" value="1"/>
</dbReference>
<dbReference type="InterPro" id="IPR009008">
    <property type="entry name" value="Val/Leu/Ile-tRNA-synth_edit"/>
</dbReference>
<dbReference type="PANTHER" id="PTHR11946">
    <property type="entry name" value="VALYL-TRNA SYNTHETASES"/>
    <property type="match status" value="1"/>
</dbReference>
<accession>A0A5C6UTJ6</accession>
<dbReference type="CDD" id="cd07962">
    <property type="entry name" value="Anticodon_Ia_Val"/>
    <property type="match status" value="1"/>
</dbReference>
<evidence type="ECO:0000256" key="9">
    <source>
        <dbReference type="ARBA" id="ARBA00047552"/>
    </source>
</evidence>
<dbReference type="InterPro" id="IPR014729">
    <property type="entry name" value="Rossmann-like_a/b/a_fold"/>
</dbReference>
<comment type="caution">
    <text evidence="15">The sequence shown here is derived from an EMBL/GenBank/DDBJ whole genome shotgun (WGS) entry which is preliminary data.</text>
</comment>
<evidence type="ECO:0000259" key="12">
    <source>
        <dbReference type="Pfam" id="PF00133"/>
    </source>
</evidence>
<dbReference type="Gene3D" id="3.90.740.10">
    <property type="entry name" value="Valyl/Leucyl/Isoleucyl-tRNA synthetase, editing domain"/>
    <property type="match status" value="1"/>
</dbReference>
<dbReference type="SUPFAM" id="SSF47323">
    <property type="entry name" value="Anticodon-binding domain of a subclass of class I aminoacyl-tRNA synthetases"/>
    <property type="match status" value="1"/>
</dbReference>
<dbReference type="NCBIfam" id="TIGR00422">
    <property type="entry name" value="valS"/>
    <property type="match status" value="1"/>
</dbReference>
<dbReference type="EMBL" id="VOPY01000001">
    <property type="protein sequence ID" value="TXC74045.1"/>
    <property type="molecule type" value="Genomic_DNA"/>
</dbReference>
<keyword evidence="6 10" id="KW-0067">ATP-binding</keyword>
<dbReference type="PROSITE" id="PS00178">
    <property type="entry name" value="AA_TRNA_LIGASE_I"/>
    <property type="match status" value="1"/>
</dbReference>
<keyword evidence="8 10" id="KW-0030">Aminoacyl-tRNA synthetase</keyword>
<feature type="short sequence motif" description="'HIGH' region" evidence="10">
    <location>
        <begin position="49"/>
        <end position="59"/>
    </location>
</feature>
<proteinExistence type="inferred from homology"/>
<comment type="similarity">
    <text evidence="10">Belongs to the class-I aminoacyl-tRNA synthetase family. ValS type 1 subfamily.</text>
</comment>
<dbReference type="Gene3D" id="1.10.287.380">
    <property type="entry name" value="Valyl-tRNA synthetase, C-terminal domain"/>
    <property type="match status" value="1"/>
</dbReference>
<dbReference type="AlphaFoldDB" id="A0A5C6UTJ6"/>
<dbReference type="EC" id="6.1.1.9" evidence="10"/>
<dbReference type="InterPro" id="IPR001412">
    <property type="entry name" value="aa-tRNA-synth_I_CS"/>
</dbReference>
<evidence type="ECO:0000256" key="6">
    <source>
        <dbReference type="ARBA" id="ARBA00022840"/>
    </source>
</evidence>
<dbReference type="Pfam" id="PF08264">
    <property type="entry name" value="Anticodon_1"/>
    <property type="match status" value="1"/>
</dbReference>
<comment type="subcellular location">
    <subcellularLocation>
        <location evidence="1 10">Cytoplasm</location>
    </subcellularLocation>
</comment>
<keyword evidence="16" id="KW-1185">Reference proteome</keyword>
<evidence type="ECO:0000259" key="14">
    <source>
        <dbReference type="Pfam" id="PF10458"/>
    </source>
</evidence>
<dbReference type="SUPFAM" id="SSF46589">
    <property type="entry name" value="tRNA-binding arm"/>
    <property type="match status" value="1"/>
</dbReference>
<dbReference type="NCBIfam" id="NF004349">
    <property type="entry name" value="PRK05729.1"/>
    <property type="match status" value="1"/>
</dbReference>
<dbReference type="CDD" id="cd00817">
    <property type="entry name" value="ValRS_core"/>
    <property type="match status" value="1"/>
</dbReference>
<organism evidence="15 16">
    <name type="scientific">Flavisphingopyxis soli</name>
    <dbReference type="NCBI Taxonomy" id="2601267"/>
    <lineage>
        <taxon>Bacteria</taxon>
        <taxon>Pseudomonadati</taxon>
        <taxon>Pseudomonadota</taxon>
        <taxon>Alphaproteobacteria</taxon>
        <taxon>Sphingomonadales</taxon>
        <taxon>Sphingopyxidaceae</taxon>
        <taxon>Flavisphingopyxis</taxon>
    </lineage>
</organism>